<sequence>MLLLSGVIITAHGGVCARRHTGRCLFRSSTFLQFVDRPISPVSGGEGKKIVSRTPSPPRATVNQREKGLLHLEVGESEGAPPASARQGPLGGACRANDPLVRQRHCRLRRAREVRLGVLIAAFSRRRRPASLTALRVDFGAKPEALPTPRWPSPSAKSDRSLSSARIRRGHVGMDCCNYMQYRHHQPYYGSHCYDPLPAYHGDFYGQQAYQEYYGNPPYYPQQWPCAASFPDYVYNPKEARIRKAMRDATRERSIGTSPMLPRPNARRASSHGWVPSPHDDLMMVRSLPLFPERALVRFRRTLNTSIAGALRTGPRSDEGASPDPFSQILRSLPHFETRPNLFEKRTRHLIAAALRRDGSSPPPARARESLTCVRREAAKRAPVAVVQGRLGRIDTGPGRGGPSPQKSSGAAAGSIGPPLSDHLFERGRASSAGHVGGPPPARNRTFSNAKFVVFENARMRKGARFFLFFFSDGDFSLSLSVFPVPATVRRFAMATEIVDAYRLPGDPRERRGADCVTGVDIEPGAKCSIASVARDVDGGYLHCALAPSAHTPPHPHTEKRAGRKKAGGISTRIRRFPSVTNGVTGSCERSTYGRLCSANFPLFHSRRFCELNERWGRSATGESPLASMQPPSVCGFPLASSTGGGGQFMGTMNAYNKLEAAPPPMPPTTSSVHTNYMQTVGAAAVDFPHAKTEKYALSPDTKINLSIGQNKQCVAGEISEQELWRDKKPTSVTVHCGRRNRWSKYGVPLQSNPLAQLQQHAEMWPDYQTMRPRSSGETPSGNHFMMGELPSYGQGPELGAPLMMEKQPTPATSPPTDDQEPEKDQSQEHFMPVFEQTDDAKLKQPAAGPQIHNAAKKPTNKPLPDFNEAFGSTERGRFQSPPDPRLAPNKGYIDYFFDSGDFPPLGGRSVPVYCWLPTYPKDDASGFQFASPRPPSGDILHLPLSSQSFRASPSLFSSDLKYQNDYILEYFQSMPSMTLMNVTTPNGTSFPYATYSPTNLIDNINNETQVFENVTEPNFFHTDVGFVPMSSMSFGRYKCSNFPTKIYSRNRHVQICKYNTANGVFANRAKTRVRFWLTIDYAQVVLCALFAAAHAGLVPFESPLGATLLPKVNVAPTKVTVVKQPITIEQTEAVYRPVPVPVRAVAYTAPAVAYAAPALAYAHPTYGL</sequence>
<proteinExistence type="predicted"/>
<accession>A0A8J6H309</accession>
<evidence type="ECO:0000256" key="1">
    <source>
        <dbReference type="SAM" id="MobiDB-lite"/>
    </source>
</evidence>
<feature type="region of interest" description="Disordered" evidence="1">
    <location>
        <begin position="548"/>
        <end position="569"/>
    </location>
</feature>
<evidence type="ECO:0000256" key="2">
    <source>
        <dbReference type="SAM" id="SignalP"/>
    </source>
</evidence>
<protein>
    <submittedName>
        <fullName evidence="3">Uncharacterized protein</fullName>
    </submittedName>
</protein>
<feature type="region of interest" description="Disordered" evidence="1">
    <location>
        <begin position="143"/>
        <end position="164"/>
    </location>
</feature>
<feature type="region of interest" description="Disordered" evidence="1">
    <location>
        <begin position="792"/>
        <end position="827"/>
    </location>
</feature>
<dbReference type="EMBL" id="JABDTM020027226">
    <property type="protein sequence ID" value="KAH0810850.1"/>
    <property type="molecule type" value="Genomic_DNA"/>
</dbReference>
<reference evidence="3" key="1">
    <citation type="journal article" date="2020" name="J Insects Food Feed">
        <title>The yellow mealworm (Tenebrio molitor) genome: a resource for the emerging insects as food and feed industry.</title>
        <authorList>
            <person name="Eriksson T."/>
            <person name="Andere A."/>
            <person name="Kelstrup H."/>
            <person name="Emery V."/>
            <person name="Picard C."/>
        </authorList>
    </citation>
    <scope>NUCLEOTIDE SEQUENCE</scope>
    <source>
        <strain evidence="3">Stoneville</strain>
        <tissue evidence="3">Whole head</tissue>
    </source>
</reference>
<evidence type="ECO:0000313" key="3">
    <source>
        <dbReference type="EMBL" id="KAH0810850.1"/>
    </source>
</evidence>
<dbReference type="Proteomes" id="UP000719412">
    <property type="component" value="Unassembled WGS sequence"/>
</dbReference>
<feature type="region of interest" description="Disordered" evidence="1">
    <location>
        <begin position="390"/>
        <end position="424"/>
    </location>
</feature>
<feature type="region of interest" description="Disordered" evidence="1">
    <location>
        <begin position="247"/>
        <end position="274"/>
    </location>
</feature>
<comment type="caution">
    <text evidence="3">The sequence shown here is derived from an EMBL/GenBank/DDBJ whole genome shotgun (WGS) entry which is preliminary data.</text>
</comment>
<name>A0A8J6H309_TENMO</name>
<keyword evidence="4" id="KW-1185">Reference proteome</keyword>
<evidence type="ECO:0000313" key="4">
    <source>
        <dbReference type="Proteomes" id="UP000719412"/>
    </source>
</evidence>
<organism evidence="3 4">
    <name type="scientific">Tenebrio molitor</name>
    <name type="common">Yellow mealworm beetle</name>
    <dbReference type="NCBI Taxonomy" id="7067"/>
    <lineage>
        <taxon>Eukaryota</taxon>
        <taxon>Metazoa</taxon>
        <taxon>Ecdysozoa</taxon>
        <taxon>Arthropoda</taxon>
        <taxon>Hexapoda</taxon>
        <taxon>Insecta</taxon>
        <taxon>Pterygota</taxon>
        <taxon>Neoptera</taxon>
        <taxon>Endopterygota</taxon>
        <taxon>Coleoptera</taxon>
        <taxon>Polyphaga</taxon>
        <taxon>Cucujiformia</taxon>
        <taxon>Tenebrionidae</taxon>
        <taxon>Tenebrio</taxon>
    </lineage>
</organism>
<dbReference type="AlphaFoldDB" id="A0A8J6H309"/>
<reference evidence="3" key="2">
    <citation type="submission" date="2021-08" db="EMBL/GenBank/DDBJ databases">
        <authorList>
            <person name="Eriksson T."/>
        </authorList>
    </citation>
    <scope>NUCLEOTIDE SEQUENCE</scope>
    <source>
        <strain evidence="3">Stoneville</strain>
        <tissue evidence="3">Whole head</tissue>
    </source>
</reference>
<feature type="signal peptide" evidence="2">
    <location>
        <begin position="1"/>
        <end position="17"/>
    </location>
</feature>
<keyword evidence="2" id="KW-0732">Signal</keyword>
<gene>
    <name evidence="3" type="ORF">GEV33_011942</name>
</gene>
<feature type="chain" id="PRO_5035192151" evidence="2">
    <location>
        <begin position="18"/>
        <end position="1169"/>
    </location>
</feature>